<keyword evidence="3" id="KW-0378">Hydrolase</keyword>
<dbReference type="InterPro" id="IPR032466">
    <property type="entry name" value="Metal_Hydrolase"/>
</dbReference>
<dbReference type="AlphaFoldDB" id="A0A1L3GST5"/>
<evidence type="ECO:0000256" key="2">
    <source>
        <dbReference type="ARBA" id="ARBA00013064"/>
    </source>
</evidence>
<evidence type="ECO:0000256" key="1">
    <source>
        <dbReference type="ARBA" id="ARBA00005750"/>
    </source>
</evidence>
<dbReference type="KEGG" id="pef:A7E78_03180"/>
<keyword evidence="6" id="KW-1185">Reference proteome</keyword>
<dbReference type="STRING" id="1842532.A7E78_03180"/>
<protein>
    <recommendedName>
        <fullName evidence="2">protein-tyrosine-phosphatase</fullName>
        <ecNumber evidence="2">3.1.3.48</ecNumber>
    </recommendedName>
</protein>
<dbReference type="PANTHER" id="PTHR39181">
    <property type="entry name" value="TYROSINE-PROTEIN PHOSPHATASE YWQE"/>
    <property type="match status" value="1"/>
</dbReference>
<dbReference type="EMBL" id="CP015519">
    <property type="protein sequence ID" value="APG29003.1"/>
    <property type="molecule type" value="Genomic_DNA"/>
</dbReference>
<dbReference type="InterPro" id="IPR016667">
    <property type="entry name" value="Caps_polysacc_synth_CpsB/CapC"/>
</dbReference>
<gene>
    <name evidence="5" type="ORF">A7E78_03180</name>
</gene>
<evidence type="ECO:0000313" key="6">
    <source>
        <dbReference type="Proteomes" id="UP000182517"/>
    </source>
</evidence>
<dbReference type="GO" id="GO:0030145">
    <property type="term" value="F:manganese ion binding"/>
    <property type="evidence" value="ECO:0007669"/>
    <property type="project" value="InterPro"/>
</dbReference>
<dbReference type="PIRSF" id="PIRSF016557">
    <property type="entry name" value="Caps_synth_CpsB"/>
    <property type="match status" value="1"/>
</dbReference>
<dbReference type="UniPathway" id="UPA00934"/>
<comment type="catalytic activity">
    <reaction evidence="4">
        <text>O-phospho-L-tyrosyl-[protein] + H2O = L-tyrosyl-[protein] + phosphate</text>
        <dbReference type="Rhea" id="RHEA:10684"/>
        <dbReference type="Rhea" id="RHEA-COMP:10136"/>
        <dbReference type="Rhea" id="RHEA-COMP:20101"/>
        <dbReference type="ChEBI" id="CHEBI:15377"/>
        <dbReference type="ChEBI" id="CHEBI:43474"/>
        <dbReference type="ChEBI" id="CHEBI:46858"/>
        <dbReference type="ChEBI" id="CHEBI:61978"/>
        <dbReference type="EC" id="3.1.3.48"/>
    </reaction>
</comment>
<dbReference type="Gene3D" id="3.20.20.140">
    <property type="entry name" value="Metal-dependent hydrolases"/>
    <property type="match status" value="1"/>
</dbReference>
<organism evidence="5 6">
    <name type="scientific">Syntrophotalea acetylenivorans</name>
    <dbReference type="NCBI Taxonomy" id="1842532"/>
    <lineage>
        <taxon>Bacteria</taxon>
        <taxon>Pseudomonadati</taxon>
        <taxon>Thermodesulfobacteriota</taxon>
        <taxon>Desulfuromonadia</taxon>
        <taxon>Desulfuromonadales</taxon>
        <taxon>Syntrophotaleaceae</taxon>
        <taxon>Syntrophotalea</taxon>
    </lineage>
</organism>
<name>A0A1L3GST5_9BACT</name>
<dbReference type="GO" id="GO:0045227">
    <property type="term" value="P:capsule polysaccharide biosynthetic process"/>
    <property type="evidence" value="ECO:0007669"/>
    <property type="project" value="UniProtKB-UniPathway"/>
</dbReference>
<reference evidence="5 6" key="1">
    <citation type="journal article" date="2017" name="Genome Announc.">
        <title>Complete Genome Sequences of Two Acetylene-Fermenting Pelobacter acetylenicus Strains.</title>
        <authorList>
            <person name="Sutton J.M."/>
            <person name="Baesman S.M."/>
            <person name="Fierst J.L."/>
            <person name="Poret-Peterson A.T."/>
            <person name="Oremland R.S."/>
            <person name="Dunlap D.S."/>
            <person name="Akob D.M."/>
        </authorList>
    </citation>
    <scope>NUCLEOTIDE SEQUENCE [LARGE SCALE GENOMIC DNA]</scope>
    <source>
        <strain evidence="5 6">SFB93</strain>
    </source>
</reference>
<dbReference type="Pfam" id="PF19567">
    <property type="entry name" value="CpsB_CapC"/>
    <property type="match status" value="1"/>
</dbReference>
<evidence type="ECO:0000313" key="5">
    <source>
        <dbReference type="EMBL" id="APG29003.1"/>
    </source>
</evidence>
<sequence>MIDIHCHILPAIDDGSASLDESLAMAKLAIADGVSCVVATPHIKGEVHSPQFLQQQVADFNAVLKKQGYPLLIVTGADVSAMLPPDVLARYTINGGKYFLLEFPHSHLPHNANELVFQILLSGLRPIITHPERNPSIIRDPELLFSLVDAGCLVQVTAGSLVGDFGADSRDCAAYLLRMGQVHFLASDGHSATHRLPVLSEGTKAAAAIIGEEAARSLVTTNPAAIVAGRDING</sequence>
<dbReference type="GO" id="GO:0004725">
    <property type="term" value="F:protein tyrosine phosphatase activity"/>
    <property type="evidence" value="ECO:0007669"/>
    <property type="project" value="UniProtKB-EC"/>
</dbReference>
<proteinExistence type="inferred from homology"/>
<accession>A0A1L3GST5</accession>
<dbReference type="PANTHER" id="PTHR39181:SF1">
    <property type="entry name" value="TYROSINE-PROTEIN PHOSPHATASE YWQE"/>
    <property type="match status" value="1"/>
</dbReference>
<dbReference type="Proteomes" id="UP000182517">
    <property type="component" value="Chromosome"/>
</dbReference>
<dbReference type="SUPFAM" id="SSF51556">
    <property type="entry name" value="Metallo-dependent hydrolases"/>
    <property type="match status" value="1"/>
</dbReference>
<dbReference type="EC" id="3.1.3.48" evidence="2"/>
<comment type="similarity">
    <text evidence="1">Belongs to the metallo-dependent hydrolases superfamily. CpsB/CapC family.</text>
</comment>
<evidence type="ECO:0000256" key="4">
    <source>
        <dbReference type="ARBA" id="ARBA00051722"/>
    </source>
</evidence>
<evidence type="ECO:0000256" key="3">
    <source>
        <dbReference type="ARBA" id="ARBA00022801"/>
    </source>
</evidence>